<keyword evidence="4" id="KW-0997">Cell inner membrane</keyword>
<keyword evidence="8" id="KW-0472">Membrane</keyword>
<evidence type="ECO:0000256" key="4">
    <source>
        <dbReference type="ARBA" id="ARBA00022519"/>
    </source>
</evidence>
<evidence type="ECO:0000256" key="5">
    <source>
        <dbReference type="ARBA" id="ARBA00022692"/>
    </source>
</evidence>
<proteinExistence type="predicted"/>
<comment type="caution">
    <text evidence="11">The sequence shown here is derived from an EMBL/GenBank/DDBJ whole genome shotgun (WGS) entry which is preliminary data.</text>
</comment>
<keyword evidence="7" id="KW-1133">Transmembrane helix</keyword>
<keyword evidence="5" id="KW-0812">Transmembrane</keyword>
<evidence type="ECO:0000256" key="3">
    <source>
        <dbReference type="ARBA" id="ARBA00022475"/>
    </source>
</evidence>
<organism evidence="11 12">
    <name type="scientific">Spartinivicinus poritis</name>
    <dbReference type="NCBI Taxonomy" id="2994640"/>
    <lineage>
        <taxon>Bacteria</taxon>
        <taxon>Pseudomonadati</taxon>
        <taxon>Pseudomonadota</taxon>
        <taxon>Gammaproteobacteria</taxon>
        <taxon>Oceanospirillales</taxon>
        <taxon>Zooshikellaceae</taxon>
        <taxon>Spartinivicinus</taxon>
    </lineage>
</organism>
<evidence type="ECO:0000256" key="1">
    <source>
        <dbReference type="ARBA" id="ARBA00004533"/>
    </source>
</evidence>
<comment type="subcellular location">
    <subcellularLocation>
        <location evidence="1">Cell inner membrane</location>
    </subcellularLocation>
</comment>
<dbReference type="RefSeq" id="WP_274690180.1">
    <property type="nucleotide sequence ID" value="NZ_JAPMOU010000025.1"/>
</dbReference>
<sequence>MAQINRRRLLDTSLAVVILAGVSGYAYTQYRQVNQAIAVGPTTSTTVKGTQGSGVDVGFAMSAGQVSQLAEQLFGKVVEVKESEPVVEDIPETTLNLSLQAVFFSSDPSSAAASVALNSQPAKYYRVGDKIQNNVVIKGIKPTSITLLRNGELEVLSIARNKSDGVSSPQHYGSHSPSRFSAMGVNPREAEIRKKLQALRSRFNQRN</sequence>
<evidence type="ECO:0000256" key="7">
    <source>
        <dbReference type="ARBA" id="ARBA00022989"/>
    </source>
</evidence>
<keyword evidence="2" id="KW-0813">Transport</keyword>
<dbReference type="Pfam" id="PF11356">
    <property type="entry name" value="T2SSC"/>
    <property type="match status" value="1"/>
</dbReference>
<evidence type="ECO:0000313" key="11">
    <source>
        <dbReference type="EMBL" id="MDE1463846.1"/>
    </source>
</evidence>
<dbReference type="Gene3D" id="2.30.30.830">
    <property type="match status" value="1"/>
</dbReference>
<dbReference type="EMBL" id="JAPMOU010000025">
    <property type="protein sequence ID" value="MDE1463846.1"/>
    <property type="molecule type" value="Genomic_DNA"/>
</dbReference>
<gene>
    <name evidence="11" type="ORF">ORQ98_17985</name>
</gene>
<keyword evidence="3" id="KW-1003">Cell membrane</keyword>
<feature type="compositionally biased region" description="Polar residues" evidence="9">
    <location>
        <begin position="164"/>
        <end position="179"/>
    </location>
</feature>
<keyword evidence="12" id="KW-1185">Reference proteome</keyword>
<name>A0ABT5UCW7_9GAMM</name>
<feature type="region of interest" description="Disordered" evidence="9">
    <location>
        <begin position="163"/>
        <end position="185"/>
    </location>
</feature>
<evidence type="ECO:0000256" key="2">
    <source>
        <dbReference type="ARBA" id="ARBA00022448"/>
    </source>
</evidence>
<evidence type="ECO:0000256" key="9">
    <source>
        <dbReference type="SAM" id="MobiDB-lite"/>
    </source>
</evidence>
<dbReference type="InterPro" id="IPR024961">
    <property type="entry name" value="T2SS_GspC_N"/>
</dbReference>
<evidence type="ECO:0000256" key="6">
    <source>
        <dbReference type="ARBA" id="ARBA00022927"/>
    </source>
</evidence>
<evidence type="ECO:0000256" key="8">
    <source>
        <dbReference type="ARBA" id="ARBA00023136"/>
    </source>
</evidence>
<keyword evidence="6" id="KW-0653">Protein transport</keyword>
<dbReference type="Proteomes" id="UP001528823">
    <property type="component" value="Unassembled WGS sequence"/>
</dbReference>
<reference evidence="11 12" key="1">
    <citation type="submission" date="2022-11" db="EMBL/GenBank/DDBJ databases">
        <title>Spartinivicinus poritis sp. nov., isolated from scleractinian coral Porites lutea.</title>
        <authorList>
            <person name="Zhang G."/>
            <person name="Cai L."/>
            <person name="Wei Q."/>
        </authorList>
    </citation>
    <scope>NUCLEOTIDE SEQUENCE [LARGE SCALE GENOMIC DNA]</scope>
    <source>
        <strain evidence="11 12">A2-2</strain>
    </source>
</reference>
<feature type="domain" description="Type II secretion system protein GspC N-terminal" evidence="10">
    <location>
        <begin position="63"/>
        <end position="157"/>
    </location>
</feature>
<accession>A0ABT5UCW7</accession>
<protein>
    <recommendedName>
        <fullName evidence="10">Type II secretion system protein GspC N-terminal domain-containing protein</fullName>
    </recommendedName>
</protein>
<evidence type="ECO:0000259" key="10">
    <source>
        <dbReference type="Pfam" id="PF11356"/>
    </source>
</evidence>
<evidence type="ECO:0000313" key="12">
    <source>
        <dbReference type="Proteomes" id="UP001528823"/>
    </source>
</evidence>